<dbReference type="RefSeq" id="WP_120626527.1">
    <property type="nucleotide sequence ID" value="NZ_RAWG01000106.1"/>
</dbReference>
<name>A0A3A8NBU3_9BACT</name>
<accession>A0A3A8NBU3</accession>
<dbReference type="Pfam" id="PF13374">
    <property type="entry name" value="TPR_10"/>
    <property type="match status" value="3"/>
</dbReference>
<dbReference type="PANTHER" id="PTHR19959:SF119">
    <property type="entry name" value="FUNGAL LIPASE-LIKE DOMAIN-CONTAINING PROTEIN"/>
    <property type="match status" value="1"/>
</dbReference>
<dbReference type="Pfam" id="PF13424">
    <property type="entry name" value="TPR_12"/>
    <property type="match status" value="1"/>
</dbReference>
<feature type="region of interest" description="Disordered" evidence="2">
    <location>
        <begin position="215"/>
        <end position="242"/>
    </location>
</feature>
<dbReference type="OrthoDB" id="5509699at2"/>
<dbReference type="EMBL" id="RAWG01000106">
    <property type="protein sequence ID" value="RKH41453.1"/>
    <property type="molecule type" value="Genomic_DNA"/>
</dbReference>
<dbReference type="Proteomes" id="UP000273405">
    <property type="component" value="Unassembled WGS sequence"/>
</dbReference>
<dbReference type="InterPro" id="IPR009003">
    <property type="entry name" value="Peptidase_S1_PA"/>
</dbReference>
<sequence length="1495" mass="164576">MPGGIDSSRLAKVVVEVEQGDYRVGTAYAVTPTRLLTARHVIQGMVGEAPPVRVEVGFSEGVWRDVQVSWESQPLDGCLLQSKETMPLSGMLAWGDYTRSKRLEWESTGFPRAARFVDDHGNLREAADVYGTLGPQGGREQGKYELVITAGTPLSAEAWRGLSGGPVFAEGRLIGFISSGPEGFAGTRLYAMPVARLREDAAFRKEVGELSLQQVPRPGPRFLQDNIRNPPDKNRSPQGTREASGLGRLLSAGYQVVPFQQETRQTELESLKNWCDDSASLGIRLFTGAQGLGKTRLFIEWCSRLRAKGWQAGFLPPVEDIGLARYQDRLEELLGGTDPVFITVDKAEAYLDLEKRLEFLQSRMAGAPKVRVALVARQSGDWWELLHQSEALRDLLDAHLSTRLLPIKMEDELRVMSFELARRAFATHLEKEDVSLEVPDLSDARFERILFIHMAALAVVEGLNLCAETLVDEILLREQVLWGELAQNRETGTRRIYFQRAARRAVAALTLKGGASDAEEARATLEKAQAPDGCFLEALKWLYPCGGKEGMRDCYLRGLEPDVLGERLVEKVLLEPETDRDYLERTFDGASEAAVRTGFLVLGSLSLQKPELTRPWLDRLLDQDLGKRARVALEVALALGEKSAFGLLGTVLSEALKREGTPALAVELETMLPEHTVSLREVAVWVAEKQLEQMSVDAEGAISAARARILIELGARLGRVGRREEALAATEAAVKHYRALARERPEAFLPNLAGSLGNLGIHLSEVGRREEALAATEAGVKHFRALARERPEAFLPGLADSLSNLGSQLSEVGRREEALAATEAAVKHYRALARERPEAFLPELAGSLSNLGNWLSDVGRRDEALAVREEAVKHFRALARERPEAFLPDLATSLSNLGVGLREARRREEALAATEEAVEIHRALARERPEAFLPNLADSLGNLGLQLSDVGRRDEALAATEAAVKHFRALARERPEVFLPDLAASLGILGLQLSDVGRRDEALAATEAAVKHIRALARERPEVFLPDLAGSLSDLGIHLSEVGRRDEALAATEEAVKHFRALARERSEIFLPELAASLIIILGRRLSEVGRRDEALAATEEAVKHYRALAHERPEAFLPKLAASLGILGPQLIEAGRRDEALAATEEAVKHFRALARERPEDFLPELAASLVNLGIHLSAVGRREEALAATEAAVKHFRALARERPEAFLPKLAGSLSDLGPRLSEVGRRDEALAAMEEAVKHYRTLARERPEAFLPELAASLVNLGHWLREVGRWDEALAATEAAVEIRRELARERPEDFLPGLAASLSILGLQLSEMGRRDEALAAMEEAVKHYRTLARERPEAFLPELAASLSILGLQLSEVGRWDEALAATEAAVKHYRTLARERPEDFLPELAASLNNLGNWLTEMGRREEALAATQEAVKHYRTLARERPEDFLPTLATSLSILGLQLSEVGRRDEALAAMEEAVMILPDQPELARQPQGENFPPLDSA</sequence>
<evidence type="ECO:0000256" key="2">
    <source>
        <dbReference type="SAM" id="MobiDB-lite"/>
    </source>
</evidence>
<dbReference type="InterPro" id="IPR011990">
    <property type="entry name" value="TPR-like_helical_dom_sf"/>
</dbReference>
<dbReference type="PANTHER" id="PTHR19959">
    <property type="entry name" value="KINESIN LIGHT CHAIN"/>
    <property type="match status" value="1"/>
</dbReference>
<dbReference type="SMART" id="SM00028">
    <property type="entry name" value="TPR"/>
    <property type="match status" value="16"/>
</dbReference>
<dbReference type="PROSITE" id="PS50005">
    <property type="entry name" value="TPR"/>
    <property type="match status" value="1"/>
</dbReference>
<feature type="repeat" description="TPR" evidence="1">
    <location>
        <begin position="1444"/>
        <end position="1477"/>
    </location>
</feature>
<dbReference type="InterPro" id="IPR019734">
    <property type="entry name" value="TPR_rpt"/>
</dbReference>
<gene>
    <name evidence="3" type="ORF">D7X12_18140</name>
</gene>
<organism evidence="3 4">
    <name type="scientific">Corallococcus sicarius</name>
    <dbReference type="NCBI Taxonomy" id="2316726"/>
    <lineage>
        <taxon>Bacteria</taxon>
        <taxon>Pseudomonadati</taxon>
        <taxon>Myxococcota</taxon>
        <taxon>Myxococcia</taxon>
        <taxon>Myxococcales</taxon>
        <taxon>Cystobacterineae</taxon>
        <taxon>Myxococcaceae</taxon>
        <taxon>Corallococcus</taxon>
    </lineage>
</organism>
<comment type="caution">
    <text evidence="3">The sequence shown here is derived from an EMBL/GenBank/DDBJ whole genome shotgun (WGS) entry which is preliminary data.</text>
</comment>
<dbReference type="SUPFAM" id="SSF48452">
    <property type="entry name" value="TPR-like"/>
    <property type="match status" value="5"/>
</dbReference>
<proteinExistence type="predicted"/>
<protein>
    <recommendedName>
        <fullName evidence="5">Serine protease</fullName>
    </recommendedName>
</protein>
<evidence type="ECO:0008006" key="5">
    <source>
        <dbReference type="Google" id="ProtNLM"/>
    </source>
</evidence>
<evidence type="ECO:0000313" key="3">
    <source>
        <dbReference type="EMBL" id="RKH41453.1"/>
    </source>
</evidence>
<keyword evidence="1" id="KW-0802">TPR repeat</keyword>
<reference evidence="4" key="1">
    <citation type="submission" date="2018-09" db="EMBL/GenBank/DDBJ databases">
        <authorList>
            <person name="Livingstone P.G."/>
            <person name="Whitworth D.E."/>
        </authorList>
    </citation>
    <scope>NUCLEOTIDE SEQUENCE [LARGE SCALE GENOMIC DNA]</scope>
    <source>
        <strain evidence="4">CA040B</strain>
    </source>
</reference>
<evidence type="ECO:0000256" key="1">
    <source>
        <dbReference type="PROSITE-ProRule" id="PRU00339"/>
    </source>
</evidence>
<dbReference type="SUPFAM" id="SSF50494">
    <property type="entry name" value="Trypsin-like serine proteases"/>
    <property type="match status" value="1"/>
</dbReference>
<dbReference type="Gene3D" id="1.25.40.10">
    <property type="entry name" value="Tetratricopeptide repeat domain"/>
    <property type="match status" value="6"/>
</dbReference>
<evidence type="ECO:0000313" key="4">
    <source>
        <dbReference type="Proteomes" id="UP000273405"/>
    </source>
</evidence>
<keyword evidence="4" id="KW-1185">Reference proteome</keyword>